<dbReference type="Gene3D" id="3.30.70.2700">
    <property type="match status" value="1"/>
</dbReference>
<dbReference type="InterPro" id="IPR028348">
    <property type="entry name" value="FAD-binding_protein"/>
</dbReference>
<evidence type="ECO:0000313" key="2">
    <source>
        <dbReference type="EMBL" id="HIU02932.1"/>
    </source>
</evidence>
<dbReference type="Pfam" id="PF21688">
    <property type="entry name" value="FAD-depend_C"/>
    <property type="match status" value="1"/>
</dbReference>
<reference evidence="2" key="2">
    <citation type="journal article" date="2021" name="PeerJ">
        <title>Extensive microbial diversity within the chicken gut microbiome revealed by metagenomics and culture.</title>
        <authorList>
            <person name="Gilroy R."/>
            <person name="Ravi A."/>
            <person name="Getino M."/>
            <person name="Pursley I."/>
            <person name="Horton D.L."/>
            <person name="Alikhan N.F."/>
            <person name="Baker D."/>
            <person name="Gharbi K."/>
            <person name="Hall N."/>
            <person name="Watson M."/>
            <person name="Adriaenssens E.M."/>
            <person name="Foster-Nyarko E."/>
            <person name="Jarju S."/>
            <person name="Secka A."/>
            <person name="Antonio M."/>
            <person name="Oren A."/>
            <person name="Chaudhuri R.R."/>
            <person name="La Ragione R."/>
            <person name="Hildebrand F."/>
            <person name="Pallen M.J."/>
        </authorList>
    </citation>
    <scope>NUCLEOTIDE SEQUENCE</scope>
    <source>
        <strain evidence="2">CHK187-14744</strain>
    </source>
</reference>
<dbReference type="Proteomes" id="UP000824164">
    <property type="component" value="Unassembled WGS sequence"/>
</dbReference>
<dbReference type="AlphaFoldDB" id="A0A9D1HIT8"/>
<dbReference type="PANTHER" id="PTHR42842:SF3">
    <property type="entry name" value="FAD_NAD(P)-BINDING OXIDOREDUCTASE FAMILY PROTEIN"/>
    <property type="match status" value="1"/>
</dbReference>
<accession>A0A9D1HIT8</accession>
<comment type="caution">
    <text evidence="2">The sequence shown here is derived from an EMBL/GenBank/DDBJ whole genome shotgun (WGS) entry which is preliminary data.</text>
</comment>
<dbReference type="PIRSF" id="PIRSF038984">
    <property type="entry name" value="FAD_binding_protein"/>
    <property type="match status" value="1"/>
</dbReference>
<name>A0A9D1HIT8_9FIRM</name>
<proteinExistence type="predicted"/>
<feature type="domain" description="FAD-dependent protein C-terminal" evidence="1">
    <location>
        <begin position="283"/>
        <end position="477"/>
    </location>
</feature>
<protein>
    <submittedName>
        <fullName evidence="2">FAD-dependent oxidoreductase</fullName>
    </submittedName>
</protein>
<evidence type="ECO:0000259" key="1">
    <source>
        <dbReference type="Pfam" id="PF21688"/>
    </source>
</evidence>
<dbReference type="Gene3D" id="3.50.50.60">
    <property type="entry name" value="FAD/NAD(P)-binding domain"/>
    <property type="match status" value="2"/>
</dbReference>
<sequence>MLKINQLKLPYTAGDDRIERAIIRKLNISGKRLRSWQIVKRSIDARRKPDIRYIYTVLAELTDEEIFLKHCKDKDVQKYAETPYRFPAPGTVRLNHPIVIAGTGPAGLFCGLMLARAGYCPILLEQGMDVDRRIKAVSEFWDGKPLDKRTNVQFGEGGAGTFSDGKLNTLVKDPAGRKRQVLEIFVQAGAPESILYDHKPHIGTDVLCRVVKHIRKEIIRLGGSVCFGSKITDITTENDRITGVMVNDSQYVPCDALILAVGHSARDTFAMLRSHGMAMTPKAFAMGLRIEHPQSMINQAQYGMKDVKGLGAADYKLTTKTSVGRSVYSFCMCPGGYVVNASSEEGRMVVNGMSYHGRAGKNANSAIVATVTPEDFPSDDPLAGVAFQRYWEEKAFQAGGGSGVPIQLYKDFCDGRRSEQFGQIFPEHKGKTVFADLNSCLPEEVCLSIKEAIHLFGRKIPGFDRDDALLSGVETRTSSPVRLERGEHLTSNIAGIYPCGEGAGYAGGITSAAMDGLRISEAVATLYSPQDADKIKKYYLKNFRQTEETDDRK</sequence>
<dbReference type="InterPro" id="IPR036188">
    <property type="entry name" value="FAD/NAD-bd_sf"/>
</dbReference>
<evidence type="ECO:0000313" key="3">
    <source>
        <dbReference type="Proteomes" id="UP000824164"/>
    </source>
</evidence>
<organism evidence="2 3">
    <name type="scientific">Candidatus Onthocola gallistercoris</name>
    <dbReference type="NCBI Taxonomy" id="2840876"/>
    <lineage>
        <taxon>Bacteria</taxon>
        <taxon>Bacillati</taxon>
        <taxon>Bacillota</taxon>
        <taxon>Bacilli</taxon>
        <taxon>Candidatus Onthocola</taxon>
    </lineage>
</organism>
<dbReference type="SUPFAM" id="SSF51905">
    <property type="entry name" value="FAD/NAD(P)-binding domain"/>
    <property type="match status" value="1"/>
</dbReference>
<dbReference type="InterPro" id="IPR049516">
    <property type="entry name" value="FAD-depend_C"/>
</dbReference>
<dbReference type="EMBL" id="DVLT01000042">
    <property type="protein sequence ID" value="HIU02932.1"/>
    <property type="molecule type" value="Genomic_DNA"/>
</dbReference>
<dbReference type="PANTHER" id="PTHR42842">
    <property type="entry name" value="FAD/NAD(P)-BINDING OXIDOREDUCTASE"/>
    <property type="match status" value="1"/>
</dbReference>
<gene>
    <name evidence="2" type="ORF">IAB63_06725</name>
</gene>
<reference evidence="2" key="1">
    <citation type="submission" date="2020-10" db="EMBL/GenBank/DDBJ databases">
        <authorList>
            <person name="Gilroy R."/>
        </authorList>
    </citation>
    <scope>NUCLEOTIDE SEQUENCE</scope>
    <source>
        <strain evidence="2">CHK187-14744</strain>
    </source>
</reference>